<comment type="subcellular location">
    <subcellularLocation>
        <location evidence="2">Membrane</location>
        <topology evidence="2">Multi-pass membrane protein</topology>
    </subcellularLocation>
</comment>
<keyword evidence="11 19" id="KW-0812">Transmembrane</keyword>
<evidence type="ECO:0000256" key="6">
    <source>
        <dbReference type="ARBA" id="ARBA00008406"/>
    </source>
</evidence>
<dbReference type="Gene3D" id="1.10.600.10">
    <property type="entry name" value="Farnesyl Diphosphate Synthase"/>
    <property type="match status" value="1"/>
</dbReference>
<comment type="similarity">
    <text evidence="5">In the N-terminal section; belongs to the lycopene beta-cyclase family.</text>
</comment>
<evidence type="ECO:0000256" key="19">
    <source>
        <dbReference type="SAM" id="Phobius"/>
    </source>
</evidence>
<dbReference type="UniPathway" id="UPA00799">
    <property type="reaction ID" value="UER00773"/>
</dbReference>
<comment type="catalytic activity">
    <reaction evidence="18">
        <text>all-trans-lycopene = gamma-carotene</text>
        <dbReference type="Rhea" id="RHEA:32219"/>
        <dbReference type="ChEBI" id="CHEBI:15948"/>
        <dbReference type="ChEBI" id="CHEBI:27740"/>
        <dbReference type="EC" id="5.5.1.19"/>
    </reaction>
</comment>
<keyword evidence="22" id="KW-1185">Reference proteome</keyword>
<feature type="transmembrane region" description="Helical" evidence="19">
    <location>
        <begin position="120"/>
        <end position="141"/>
    </location>
</feature>
<comment type="caution">
    <text evidence="21">The sequence shown here is derived from an EMBL/GenBank/DDBJ whole genome shotgun (WGS) entry which is preliminary data.</text>
</comment>
<dbReference type="Pfam" id="PF00494">
    <property type="entry name" value="SQS_PSY"/>
    <property type="match status" value="1"/>
</dbReference>
<reference evidence="21 22" key="1">
    <citation type="journal article" date="2014" name="BMC Genomics">
        <title>Adaptive genomic structural variation in the grape powdery mildew pathogen, Erysiphe necator.</title>
        <authorList>
            <person name="Jones L."/>
            <person name="Riaz S."/>
            <person name="Morales-Cruz A."/>
            <person name="Amrine K.C."/>
            <person name="McGuire B."/>
            <person name="Gubler W.D."/>
            <person name="Walker M.A."/>
            <person name="Cantu D."/>
        </authorList>
    </citation>
    <scope>NUCLEOTIDE SEQUENCE [LARGE SCALE GENOMIC DNA]</scope>
    <source>
        <strain evidence="22">c</strain>
    </source>
</reference>
<dbReference type="SUPFAM" id="SSF48576">
    <property type="entry name" value="Terpenoid synthases"/>
    <property type="match status" value="1"/>
</dbReference>
<sequence>MGLDYALVHIKFTIPPAILLTLFYRPILNRLDVYKILFLILIAVISATPWDSYLIQNQIWTYPPNSVLGPKIFLIPIEEVFFFIIQTYNTSLLYLIFNKPLFHPIYLVNRCSVAFKSKKIILGHTVQAAILFLFIVAVVSLKRSVEGTYLALILIWALPFISLLWFLSFPFLLNLPLTNTVLPITLPTLYLWLVDTLALRRGTWTIASGTKLNIYLWEGLEIEEAIFFLVTNILIVFGLVAFDYSVTIIQSFPNLFPRSPELPSPMLLIRALLIDSRLYDQERIEGFKSAVKNLKKKSRSFYLASATFSGRMRIDLILLYSFYRVADDLVDNAETEIEAFQWINKLTRFLELAYSRHEKKQEKPKQLEKTQFFIQENFPQSTHLALQLLPTQYLSPEPFYDLLEGFKMDLEFLKSRNENSTRNFPIVDEHDLEIYALRVAGTVAESCLELAFHHSKSNTPLLQQIRLKNAGKRMGVALQYVNICRDIVTDAKIGRVYLPALWLKDEGITYDQILSQPSGPAIEKLRSRLLELAFKNYFNALSEMSELPSEVRSPMKVAVESYMEIARVLREGEYRLEDGRAIIPIWRRLKVAWKALAD</sequence>
<dbReference type="InterPro" id="IPR019845">
    <property type="entry name" value="Squalene/phytoene_synthase_CS"/>
</dbReference>
<evidence type="ECO:0000256" key="15">
    <source>
        <dbReference type="ARBA" id="ARBA00023235"/>
    </source>
</evidence>
<feature type="transmembrane region" description="Helical" evidence="19">
    <location>
        <begin position="220"/>
        <end position="242"/>
    </location>
</feature>
<evidence type="ECO:0000256" key="18">
    <source>
        <dbReference type="ARBA" id="ARBA00029335"/>
    </source>
</evidence>
<evidence type="ECO:0000256" key="17">
    <source>
        <dbReference type="ARBA" id="ARBA00029313"/>
    </source>
</evidence>
<evidence type="ECO:0000313" key="22">
    <source>
        <dbReference type="Proteomes" id="UP000030854"/>
    </source>
</evidence>
<proteinExistence type="inferred from homology"/>
<keyword evidence="12" id="KW-0125">Carotenoid biosynthesis</keyword>
<comment type="pathway">
    <text evidence="3">Carotenoid biosynthesis; beta-carotene biosynthesis.</text>
</comment>
<feature type="transmembrane region" description="Helical" evidence="19">
    <location>
        <begin position="36"/>
        <end position="55"/>
    </location>
</feature>
<gene>
    <name evidence="21" type="ORF">EV44_g6492</name>
</gene>
<dbReference type="SFLD" id="SFLDG01018">
    <property type="entry name" value="Squalene/Phytoene_Synthase_Lik"/>
    <property type="match status" value="1"/>
</dbReference>
<dbReference type="GO" id="GO:0045436">
    <property type="term" value="F:lycopene beta cyclase activity"/>
    <property type="evidence" value="ECO:0007669"/>
    <property type="project" value="UniProtKB-ARBA"/>
</dbReference>
<evidence type="ECO:0000259" key="20">
    <source>
        <dbReference type="Pfam" id="PF18916"/>
    </source>
</evidence>
<comment type="pathway">
    <text evidence="4">Carotenoid biosynthesis; phytoene biosynthesis; all-trans-phytoene from geranylgeranyl diphosphate: step 1/1.</text>
</comment>
<dbReference type="GO" id="GO:0016020">
    <property type="term" value="C:membrane"/>
    <property type="evidence" value="ECO:0007669"/>
    <property type="project" value="UniProtKB-SubCell"/>
</dbReference>
<evidence type="ECO:0000256" key="14">
    <source>
        <dbReference type="ARBA" id="ARBA00023136"/>
    </source>
</evidence>
<feature type="transmembrane region" description="Helical" evidence="19">
    <location>
        <begin position="6"/>
        <end position="24"/>
    </location>
</feature>
<dbReference type="Proteomes" id="UP000030854">
    <property type="component" value="Unassembled WGS sequence"/>
</dbReference>
<name>A0A0B1P5L5_UNCNE</name>
<evidence type="ECO:0000256" key="8">
    <source>
        <dbReference type="ARBA" id="ARBA00012396"/>
    </source>
</evidence>
<evidence type="ECO:0000256" key="1">
    <source>
        <dbReference type="ARBA" id="ARBA00001805"/>
    </source>
</evidence>
<dbReference type="UniPathway" id="UPA00802"/>
<dbReference type="CDD" id="cd00683">
    <property type="entry name" value="Trans_IPPS_HH"/>
    <property type="match status" value="1"/>
</dbReference>
<feature type="transmembrane region" description="Helical" evidence="19">
    <location>
        <begin position="148"/>
        <end position="168"/>
    </location>
</feature>
<dbReference type="AlphaFoldDB" id="A0A0B1P5L5"/>
<keyword evidence="14 19" id="KW-0472">Membrane</keyword>
<evidence type="ECO:0000256" key="2">
    <source>
        <dbReference type="ARBA" id="ARBA00004141"/>
    </source>
</evidence>
<evidence type="ECO:0000256" key="10">
    <source>
        <dbReference type="ARBA" id="ARBA00022679"/>
    </source>
</evidence>
<dbReference type="InterPro" id="IPR044843">
    <property type="entry name" value="Trans_IPPS_bact-type"/>
</dbReference>
<dbReference type="PROSITE" id="PS01045">
    <property type="entry name" value="SQUALEN_PHYTOEN_SYN_2"/>
    <property type="match status" value="1"/>
</dbReference>
<dbReference type="PANTHER" id="PTHR31480">
    <property type="entry name" value="BIFUNCTIONAL LYCOPENE CYCLASE/PHYTOENE SYNTHASE"/>
    <property type="match status" value="1"/>
</dbReference>
<dbReference type="STRING" id="52586.A0A0B1P5L5"/>
<keyword evidence="16" id="KW-0511">Multifunctional enzyme</keyword>
<feature type="domain" description="Lycopene cyclase" evidence="20">
    <location>
        <begin position="11"/>
        <end position="96"/>
    </location>
</feature>
<evidence type="ECO:0000256" key="16">
    <source>
        <dbReference type="ARBA" id="ARBA00023268"/>
    </source>
</evidence>
<evidence type="ECO:0000256" key="11">
    <source>
        <dbReference type="ARBA" id="ARBA00022692"/>
    </source>
</evidence>
<evidence type="ECO:0000256" key="7">
    <source>
        <dbReference type="ARBA" id="ARBA00012242"/>
    </source>
</evidence>
<evidence type="ECO:0000256" key="5">
    <source>
        <dbReference type="ARBA" id="ARBA00008247"/>
    </source>
</evidence>
<dbReference type="SFLD" id="SFLDG01212">
    <property type="entry name" value="Phytoene_synthase_like"/>
    <property type="match status" value="1"/>
</dbReference>
<keyword evidence="13 19" id="KW-1133">Transmembrane helix</keyword>
<dbReference type="OMA" id="WACPFLL"/>
<evidence type="ECO:0000256" key="4">
    <source>
        <dbReference type="ARBA" id="ARBA00005172"/>
    </source>
</evidence>
<evidence type="ECO:0000256" key="13">
    <source>
        <dbReference type="ARBA" id="ARBA00022989"/>
    </source>
</evidence>
<dbReference type="HOGENOM" id="CLU_012965_0_0_1"/>
<dbReference type="InterPro" id="IPR002060">
    <property type="entry name" value="Squ/phyt_synthse"/>
</dbReference>
<organism evidence="21 22">
    <name type="scientific">Uncinula necator</name>
    <name type="common">Grape powdery mildew</name>
    <dbReference type="NCBI Taxonomy" id="52586"/>
    <lineage>
        <taxon>Eukaryota</taxon>
        <taxon>Fungi</taxon>
        <taxon>Dikarya</taxon>
        <taxon>Ascomycota</taxon>
        <taxon>Pezizomycotina</taxon>
        <taxon>Leotiomycetes</taxon>
        <taxon>Erysiphales</taxon>
        <taxon>Erysiphaceae</taxon>
        <taxon>Erysiphe</taxon>
    </lineage>
</organism>
<dbReference type="InterPro" id="IPR008949">
    <property type="entry name" value="Isoprenoid_synthase_dom_sf"/>
</dbReference>
<evidence type="ECO:0000256" key="12">
    <source>
        <dbReference type="ARBA" id="ARBA00022746"/>
    </source>
</evidence>
<dbReference type="GO" id="GO:0016117">
    <property type="term" value="P:carotenoid biosynthetic process"/>
    <property type="evidence" value="ECO:0007669"/>
    <property type="project" value="UniProtKB-KW"/>
</dbReference>
<dbReference type="GO" id="GO:0016872">
    <property type="term" value="F:intramolecular lyase activity"/>
    <property type="evidence" value="ECO:0007669"/>
    <property type="project" value="InterPro"/>
</dbReference>
<dbReference type="InterPro" id="IPR033904">
    <property type="entry name" value="Trans_IPPS_HH"/>
</dbReference>
<evidence type="ECO:0000313" key="21">
    <source>
        <dbReference type="EMBL" id="KHJ33568.1"/>
    </source>
</evidence>
<evidence type="ECO:0000256" key="3">
    <source>
        <dbReference type="ARBA" id="ARBA00005089"/>
    </source>
</evidence>
<dbReference type="InterPro" id="IPR017825">
    <property type="entry name" value="Lycopene_cyclase_dom"/>
</dbReference>
<dbReference type="EC" id="2.5.1.32" evidence="8"/>
<dbReference type="Pfam" id="PF18916">
    <property type="entry name" value="Lycopene_cyc"/>
    <property type="match status" value="1"/>
</dbReference>
<comment type="catalytic activity">
    <reaction evidence="1">
        <text>2 (2E,6E,10E)-geranylgeranyl diphosphate = 15-cis-phytoene + 2 diphosphate</text>
        <dbReference type="Rhea" id="RHEA:34475"/>
        <dbReference type="ChEBI" id="CHEBI:27787"/>
        <dbReference type="ChEBI" id="CHEBI:33019"/>
        <dbReference type="ChEBI" id="CHEBI:58756"/>
        <dbReference type="EC" id="2.5.1.32"/>
    </reaction>
</comment>
<dbReference type="SFLD" id="SFLDS00005">
    <property type="entry name" value="Isoprenoid_Synthase_Type_I"/>
    <property type="match status" value="1"/>
</dbReference>
<dbReference type="GO" id="GO:0051996">
    <property type="term" value="F:squalene synthase [NAD(P)H] activity"/>
    <property type="evidence" value="ECO:0007669"/>
    <property type="project" value="InterPro"/>
</dbReference>
<protein>
    <recommendedName>
        <fullName evidence="9">Bifunctional lycopene cyclase/phytoene synthase</fullName>
        <ecNumber evidence="8">2.5.1.32</ecNumber>
        <ecNumber evidence="7">5.5.1.19</ecNumber>
    </recommendedName>
</protein>
<evidence type="ECO:0000256" key="9">
    <source>
        <dbReference type="ARBA" id="ARBA00018909"/>
    </source>
</evidence>
<accession>A0A0B1P5L5</accession>
<comment type="similarity">
    <text evidence="6">In the C-terminal section; belongs to the phytoene/squalene synthase family.</text>
</comment>
<dbReference type="EMBL" id="JNVN01001357">
    <property type="protein sequence ID" value="KHJ33568.1"/>
    <property type="molecule type" value="Genomic_DNA"/>
</dbReference>
<keyword evidence="10" id="KW-0808">Transferase</keyword>
<dbReference type="NCBIfam" id="TIGR03462">
    <property type="entry name" value="CarR_dom_SF"/>
    <property type="match status" value="2"/>
</dbReference>
<dbReference type="GO" id="GO:0004311">
    <property type="term" value="F:geranylgeranyl diphosphate synthase activity"/>
    <property type="evidence" value="ECO:0007669"/>
    <property type="project" value="InterPro"/>
</dbReference>
<dbReference type="EC" id="5.5.1.19" evidence="7"/>
<comment type="catalytic activity">
    <reaction evidence="17">
        <text>gamma-carotene = all-trans-beta-carotene</text>
        <dbReference type="Rhea" id="RHEA:32239"/>
        <dbReference type="ChEBI" id="CHEBI:17579"/>
        <dbReference type="ChEBI" id="CHEBI:27740"/>
        <dbReference type="EC" id="5.5.1.19"/>
    </reaction>
</comment>
<keyword evidence="15" id="KW-0413">Isomerase</keyword>